<evidence type="ECO:0000256" key="1">
    <source>
        <dbReference type="SAM" id="MobiDB-lite"/>
    </source>
</evidence>
<dbReference type="Proteomes" id="UP000761264">
    <property type="component" value="Unassembled WGS sequence"/>
</dbReference>
<organism evidence="2 3">
    <name type="scientific">Pelagibius litoralis</name>
    <dbReference type="NCBI Taxonomy" id="374515"/>
    <lineage>
        <taxon>Bacteria</taxon>
        <taxon>Pseudomonadati</taxon>
        <taxon>Pseudomonadota</taxon>
        <taxon>Alphaproteobacteria</taxon>
        <taxon>Rhodospirillales</taxon>
        <taxon>Rhodovibrionaceae</taxon>
        <taxon>Pelagibius</taxon>
    </lineage>
</organism>
<protein>
    <recommendedName>
        <fullName evidence="4">DUF3829 domain-containing protein</fullName>
    </recommendedName>
</protein>
<accession>A0A967C2L6</accession>
<evidence type="ECO:0008006" key="4">
    <source>
        <dbReference type="Google" id="ProtNLM"/>
    </source>
</evidence>
<name>A0A967C2L6_9PROT</name>
<comment type="caution">
    <text evidence="2">The sequence shown here is derived from an EMBL/GenBank/DDBJ whole genome shotgun (WGS) entry which is preliminary data.</text>
</comment>
<gene>
    <name evidence="2" type="ORF">HBA54_01080</name>
</gene>
<evidence type="ECO:0000313" key="2">
    <source>
        <dbReference type="EMBL" id="NIA67179.1"/>
    </source>
</evidence>
<dbReference type="RefSeq" id="WP_167220468.1">
    <property type="nucleotide sequence ID" value="NZ_JAAQPH010000001.1"/>
</dbReference>
<proteinExistence type="predicted"/>
<dbReference type="AlphaFoldDB" id="A0A967C2L6"/>
<feature type="region of interest" description="Disordered" evidence="1">
    <location>
        <begin position="1"/>
        <end position="22"/>
    </location>
</feature>
<evidence type="ECO:0000313" key="3">
    <source>
        <dbReference type="Proteomes" id="UP000761264"/>
    </source>
</evidence>
<keyword evidence="3" id="KW-1185">Reference proteome</keyword>
<reference evidence="2" key="1">
    <citation type="submission" date="2020-03" db="EMBL/GenBank/DDBJ databases">
        <title>Genome of Pelagibius litoralis DSM 21314T.</title>
        <authorList>
            <person name="Wang G."/>
        </authorList>
    </citation>
    <scope>NUCLEOTIDE SEQUENCE</scope>
    <source>
        <strain evidence="2">DSM 21314</strain>
    </source>
</reference>
<sequence>MVQTSSRSHAVTKGQHRTGETTATKSAVKGCCAFLLMVMLGACGTPRDFTIYQESIGEFQSATDRTASVALDYVQSINTFERGYELKLLREDPSRQLNISKLSEPILSPQALAARDRAFGILKQYTQMLAALAESDVSERWKSASERAKISADTLLTDLNADSGILGSLPIGDITSPLKVISDTIATEILNAKRSTALDAAITKAAPAIQEISAKLREDLAFVVRQRDSVKQLEVAELTIRYAQAQEAGNNTARLNTLSKIDQALEARTQSLSTLQGLIQTLDQFDVAHDALVRYAKSDKGPQDLSDLVTIVRGYSDSAKDVFDSFKRLNAAASS</sequence>
<dbReference type="EMBL" id="JAAQPH010000001">
    <property type="protein sequence ID" value="NIA67179.1"/>
    <property type="molecule type" value="Genomic_DNA"/>
</dbReference>